<gene>
    <name evidence="1" type="ORF">HPP92_007729</name>
</gene>
<organism evidence="1 2">
    <name type="scientific">Vanilla planifolia</name>
    <name type="common">Vanilla</name>
    <dbReference type="NCBI Taxonomy" id="51239"/>
    <lineage>
        <taxon>Eukaryota</taxon>
        <taxon>Viridiplantae</taxon>
        <taxon>Streptophyta</taxon>
        <taxon>Embryophyta</taxon>
        <taxon>Tracheophyta</taxon>
        <taxon>Spermatophyta</taxon>
        <taxon>Magnoliopsida</taxon>
        <taxon>Liliopsida</taxon>
        <taxon>Asparagales</taxon>
        <taxon>Orchidaceae</taxon>
        <taxon>Vanilloideae</taxon>
        <taxon>Vanilleae</taxon>
        <taxon>Vanilla</taxon>
    </lineage>
</organism>
<protein>
    <submittedName>
        <fullName evidence="1">Uncharacterized protein</fullName>
    </submittedName>
</protein>
<sequence length="59" mass="6376">MGTAKCIGLPSLPRLKISVDFLKFFGANIWQLKVDGEFKEAAIRAQGVWIGRGEAIVAG</sequence>
<evidence type="ECO:0000313" key="1">
    <source>
        <dbReference type="EMBL" id="KAG0490866.1"/>
    </source>
</evidence>
<reference evidence="1 2" key="1">
    <citation type="journal article" date="2020" name="Nat. Food">
        <title>A phased Vanilla planifolia genome enables genetic improvement of flavour and production.</title>
        <authorList>
            <person name="Hasing T."/>
            <person name="Tang H."/>
            <person name="Brym M."/>
            <person name="Khazi F."/>
            <person name="Huang T."/>
            <person name="Chambers A.H."/>
        </authorList>
    </citation>
    <scope>NUCLEOTIDE SEQUENCE [LARGE SCALE GENOMIC DNA]</scope>
    <source>
        <tissue evidence="1">Leaf</tissue>
    </source>
</reference>
<dbReference type="Proteomes" id="UP000639772">
    <property type="component" value="Chromosome 3"/>
</dbReference>
<comment type="caution">
    <text evidence="1">The sequence shown here is derived from an EMBL/GenBank/DDBJ whole genome shotgun (WGS) entry which is preliminary data.</text>
</comment>
<dbReference type="AlphaFoldDB" id="A0A835REQ7"/>
<accession>A0A835REQ7</accession>
<dbReference type="EMBL" id="JADCNM010000003">
    <property type="protein sequence ID" value="KAG0490866.1"/>
    <property type="molecule type" value="Genomic_DNA"/>
</dbReference>
<proteinExistence type="predicted"/>
<evidence type="ECO:0000313" key="2">
    <source>
        <dbReference type="Proteomes" id="UP000639772"/>
    </source>
</evidence>
<name>A0A835REQ7_VANPL</name>